<dbReference type="EMBL" id="CP012900">
    <property type="protein sequence ID" value="ALJ27391.1"/>
    <property type="molecule type" value="Genomic_DNA"/>
</dbReference>
<name>A0A0S1AX88_9GAMM</name>
<dbReference type="OrthoDB" id="9811176at2"/>
<dbReference type="InterPro" id="IPR050356">
    <property type="entry name" value="SulA_CellDiv_inhibitor"/>
</dbReference>
<dbReference type="PANTHER" id="PTHR35369">
    <property type="entry name" value="BLR3025 PROTEIN-RELATED"/>
    <property type="match status" value="1"/>
</dbReference>
<dbReference type="PANTHER" id="PTHR35369:SF3">
    <property type="entry name" value="TRANSLESION DNA SYNTHESIS-ASSOCIATED PROTEIN IMUA"/>
    <property type="match status" value="1"/>
</dbReference>
<gene>
    <name evidence="2" type="ORF">AOT14_09730</name>
</gene>
<dbReference type="PIRSF" id="PIRSF037290">
    <property type="entry name" value="UCP037290"/>
    <property type="match status" value="1"/>
</dbReference>
<dbReference type="InterPro" id="IPR017166">
    <property type="entry name" value="UCP037290"/>
</dbReference>
<dbReference type="RefSeq" id="WP_054663557.1">
    <property type="nucleotide sequence ID" value="NZ_DAMBZY010000003.1"/>
</dbReference>
<organism evidence="2 3">
    <name type="scientific">Stenotrophomonas acidaminiphila</name>
    <dbReference type="NCBI Taxonomy" id="128780"/>
    <lineage>
        <taxon>Bacteria</taxon>
        <taxon>Pseudomonadati</taxon>
        <taxon>Pseudomonadota</taxon>
        <taxon>Gammaproteobacteria</taxon>
        <taxon>Lysobacterales</taxon>
        <taxon>Lysobacteraceae</taxon>
        <taxon>Stenotrophomonas</taxon>
    </lineage>
</organism>
<dbReference type="SUPFAM" id="SSF52540">
    <property type="entry name" value="P-loop containing nucleoside triphosphate hydrolases"/>
    <property type="match status" value="1"/>
</dbReference>
<keyword evidence="3" id="KW-1185">Reference proteome</keyword>
<evidence type="ECO:0000313" key="3">
    <source>
        <dbReference type="Proteomes" id="UP000061010"/>
    </source>
</evidence>
<dbReference type="InterPro" id="IPR047610">
    <property type="entry name" value="ImuA_translesion"/>
</dbReference>
<dbReference type="PATRIC" id="fig|128780.6.peg.971"/>
<accession>A0A0S1AX88</accession>
<evidence type="ECO:0000313" key="2">
    <source>
        <dbReference type="EMBL" id="ALJ27391.1"/>
    </source>
</evidence>
<dbReference type="Gene3D" id="3.40.50.300">
    <property type="entry name" value="P-loop containing nucleotide triphosphate hydrolases"/>
    <property type="match status" value="1"/>
</dbReference>
<dbReference type="GO" id="GO:0006281">
    <property type="term" value="P:DNA repair"/>
    <property type="evidence" value="ECO:0007669"/>
    <property type="project" value="TreeGrafter"/>
</dbReference>
<reference evidence="2 3" key="1">
    <citation type="journal article" date="2015" name="Genome Announc.">
        <title>Complete Genome Sequencing of Stenotrophomonas acidaminiphila ZAC14D2_NAIMI4_2, a Multidrug-Resistant Strain Isolated from Sediments of a Polluted River in Mexico, Uncovers New Antibiotic Resistance Genes and a Novel Class-II Lasso Peptide Biosynthesis Gene Cluster.</title>
        <authorList>
            <person name="Vinuesa P."/>
            <person name="Ochoa-Sanchez L.E."/>
        </authorList>
    </citation>
    <scope>NUCLEOTIDE SEQUENCE [LARGE SCALE GENOMIC DNA]</scope>
    <source>
        <strain evidence="2 3">ZAC14D2_NAIMI4_2</strain>
    </source>
</reference>
<evidence type="ECO:0000256" key="1">
    <source>
        <dbReference type="ARBA" id="ARBA00022763"/>
    </source>
</evidence>
<dbReference type="AlphaFoldDB" id="A0A0S1AX88"/>
<sequence>MGAVVALDALVHAGRVWRGQPAGVPEMAPQPTGHEALDAALPAGGWPPHALSEILLPADGMGEVSLVWPTLARLTRAGARVVLVAPPYRPHAPAWARAGVALPQLQVVHAAPREALWAMEQCLRSAACGAVLGWPTKADDRALRRLQVAAETGQCLGFAFRDARHADNPSPAALRLLLGPGQIRVLKCRGGNPPARPLPFAVSA</sequence>
<keyword evidence="1" id="KW-0227">DNA damage</keyword>
<protein>
    <submittedName>
        <fullName evidence="2">CDP-6-deoxy-delta-3,4-glucoseen reductase</fullName>
    </submittedName>
</protein>
<dbReference type="NCBIfam" id="NF033429">
    <property type="entry name" value="ImuA_translesion"/>
    <property type="match status" value="1"/>
</dbReference>
<proteinExistence type="predicted"/>
<dbReference type="KEGG" id="sacz:AOT14_09730"/>
<dbReference type="InterPro" id="IPR027417">
    <property type="entry name" value="P-loop_NTPase"/>
</dbReference>
<dbReference type="Proteomes" id="UP000061010">
    <property type="component" value="Chromosome"/>
</dbReference>